<gene>
    <name evidence="12" type="ORF">SAMN05444337_0367</name>
</gene>
<dbReference type="OrthoDB" id="9794577at2"/>
<sequence>MDASTAHENQQESFDLKQEIFKYLPFWYWFVIGVVIAMMGVILYLRYQSNVYQSKTIIKLLDDSNSDFKMPTSGVNFFMRSKINIENEKEIIKSNRLLGQVVHELQLYNQFFSEGKIRIAEEYGKNIPTIEWIGDQQKVEEFSGEWNINYDSKGYVWNEDGKKRSYGVVYDVDNIAMKVNAPIVLYKNKRTLQVKKSSFEDAVARLKDNIEVNLVGEESELLAISTKGPLIEKNNAILNTLNQVFDRDGREDRQCVFKKTIDFVNSRFEYLFKELDTIELNKANYKRDQKLSFLEGDAATLLATKTESFSQYEKAKTQSMLSDIIIAALREVKDNELLPANIGLEEMRINELVKQYNEIVLEAQKVIANGGEKHPSVGKLLGIQQNLKSSIKYSLLAYQKVLATNIQSIDQLKAQQENQYAAFPYQEKTIRAIERQQKIKETLYLLLLQKREEASINLAIVNPSIKIVDEAIADKNPLSPKRGVAFLLAFSLGLLVPFGILFVYYLFDTKIHTKEMIQRGLPTVPIVAEIPFIESNSKIVHKNEHTVLSESFRILVANLDFVLPVQLTKSPIIYTASTIKGEGKTFVATNLALSLAALGKKVILVGTDLRNPQLHKALNSKKAKRGLVDLLVNSEIDTHSCIVQEVINDISLDVIYSGVIPPNPTEILSNGKLGQLLEELRTKYDYVLVDTAPTLLVADTTIISKYADIVLYLIKANYTDKQLMSYITDLKDQSKIANPFIVFNNVGQNEGYGKGYAYSYQYNYGYGYGYGYGVNSKYLSRFEKIKSFVKQIVKKR</sequence>
<keyword evidence="7" id="KW-0829">Tyrosine-protein kinase</keyword>
<dbReference type="EMBL" id="FQZH01000001">
    <property type="protein sequence ID" value="SHI59948.1"/>
    <property type="molecule type" value="Genomic_DNA"/>
</dbReference>
<comment type="similarity">
    <text evidence="1">Belongs to the CpsD/CapB family.</text>
</comment>
<comment type="catalytic activity">
    <reaction evidence="8">
        <text>L-tyrosyl-[protein] + ATP = O-phospho-L-tyrosyl-[protein] + ADP + H(+)</text>
        <dbReference type="Rhea" id="RHEA:10596"/>
        <dbReference type="Rhea" id="RHEA-COMP:10136"/>
        <dbReference type="Rhea" id="RHEA-COMP:20101"/>
        <dbReference type="ChEBI" id="CHEBI:15378"/>
        <dbReference type="ChEBI" id="CHEBI:30616"/>
        <dbReference type="ChEBI" id="CHEBI:46858"/>
        <dbReference type="ChEBI" id="CHEBI:61978"/>
        <dbReference type="ChEBI" id="CHEBI:456216"/>
        <dbReference type="EC" id="2.7.10.2"/>
    </reaction>
</comment>
<keyword evidence="5" id="KW-0418">Kinase</keyword>
<keyword evidence="9" id="KW-0812">Transmembrane</keyword>
<protein>
    <recommendedName>
        <fullName evidence="2">non-specific protein-tyrosine kinase</fullName>
        <ecNumber evidence="2">2.7.10.2</ecNumber>
    </recommendedName>
</protein>
<keyword evidence="9" id="KW-0472">Membrane</keyword>
<dbReference type="RefSeq" id="WP_072781011.1">
    <property type="nucleotide sequence ID" value="NZ_CP045292.1"/>
</dbReference>
<dbReference type="InterPro" id="IPR027417">
    <property type="entry name" value="P-loop_NTPase"/>
</dbReference>
<dbReference type="CDD" id="cd05387">
    <property type="entry name" value="BY-kinase"/>
    <property type="match status" value="1"/>
</dbReference>
<evidence type="ECO:0000313" key="12">
    <source>
        <dbReference type="EMBL" id="SHI59948.1"/>
    </source>
</evidence>
<accession>A0A1M6CGY1</accession>
<feature type="domain" description="Tyrosine-protein kinase G-rich" evidence="11">
    <location>
        <begin position="429"/>
        <end position="503"/>
    </location>
</feature>
<proteinExistence type="inferred from homology"/>
<feature type="domain" description="AAA" evidence="10">
    <location>
        <begin position="580"/>
        <end position="732"/>
    </location>
</feature>
<evidence type="ECO:0000256" key="5">
    <source>
        <dbReference type="ARBA" id="ARBA00022777"/>
    </source>
</evidence>
<evidence type="ECO:0000256" key="1">
    <source>
        <dbReference type="ARBA" id="ARBA00007316"/>
    </source>
</evidence>
<keyword evidence="3" id="KW-0808">Transferase</keyword>
<name>A0A1M6CGY1_9FLAO</name>
<dbReference type="InterPro" id="IPR032807">
    <property type="entry name" value="GNVR"/>
</dbReference>
<organism evidence="12 13">
    <name type="scientific">Flavobacterium haoranii</name>
    <dbReference type="NCBI Taxonomy" id="683124"/>
    <lineage>
        <taxon>Bacteria</taxon>
        <taxon>Pseudomonadati</taxon>
        <taxon>Bacteroidota</taxon>
        <taxon>Flavobacteriia</taxon>
        <taxon>Flavobacteriales</taxon>
        <taxon>Flavobacteriaceae</taxon>
        <taxon>Flavobacterium</taxon>
    </lineage>
</organism>
<dbReference type="Gene3D" id="3.40.50.300">
    <property type="entry name" value="P-loop containing nucleotide triphosphate hydrolases"/>
    <property type="match status" value="1"/>
</dbReference>
<dbReference type="InterPro" id="IPR050445">
    <property type="entry name" value="Bact_polysacc_biosynth/exp"/>
</dbReference>
<dbReference type="GO" id="GO:0005886">
    <property type="term" value="C:plasma membrane"/>
    <property type="evidence" value="ECO:0007669"/>
    <property type="project" value="TreeGrafter"/>
</dbReference>
<dbReference type="SUPFAM" id="SSF52540">
    <property type="entry name" value="P-loop containing nucleoside triphosphate hydrolases"/>
    <property type="match status" value="1"/>
</dbReference>
<dbReference type="PANTHER" id="PTHR32309:SF13">
    <property type="entry name" value="FERRIC ENTEROBACTIN TRANSPORT PROTEIN FEPE"/>
    <property type="match status" value="1"/>
</dbReference>
<evidence type="ECO:0000259" key="10">
    <source>
        <dbReference type="Pfam" id="PF13614"/>
    </source>
</evidence>
<feature type="transmembrane region" description="Helical" evidence="9">
    <location>
        <begin position="484"/>
        <end position="507"/>
    </location>
</feature>
<dbReference type="PANTHER" id="PTHR32309">
    <property type="entry name" value="TYROSINE-PROTEIN KINASE"/>
    <property type="match status" value="1"/>
</dbReference>
<evidence type="ECO:0000256" key="8">
    <source>
        <dbReference type="ARBA" id="ARBA00051245"/>
    </source>
</evidence>
<evidence type="ECO:0000256" key="2">
    <source>
        <dbReference type="ARBA" id="ARBA00011903"/>
    </source>
</evidence>
<reference evidence="12 13" key="1">
    <citation type="submission" date="2016-11" db="EMBL/GenBank/DDBJ databases">
        <authorList>
            <person name="Jaros S."/>
            <person name="Januszkiewicz K."/>
            <person name="Wedrychowicz H."/>
        </authorList>
    </citation>
    <scope>NUCLEOTIDE SEQUENCE [LARGE SCALE GENOMIC DNA]</scope>
    <source>
        <strain evidence="12 13">DSM 22807</strain>
    </source>
</reference>
<evidence type="ECO:0000256" key="6">
    <source>
        <dbReference type="ARBA" id="ARBA00022840"/>
    </source>
</evidence>
<evidence type="ECO:0000256" key="7">
    <source>
        <dbReference type="ARBA" id="ARBA00023137"/>
    </source>
</evidence>
<dbReference type="GO" id="GO:0005524">
    <property type="term" value="F:ATP binding"/>
    <property type="evidence" value="ECO:0007669"/>
    <property type="project" value="UniProtKB-KW"/>
</dbReference>
<evidence type="ECO:0000256" key="3">
    <source>
        <dbReference type="ARBA" id="ARBA00022679"/>
    </source>
</evidence>
<dbReference type="AlphaFoldDB" id="A0A1M6CGY1"/>
<dbReference type="GO" id="GO:0004715">
    <property type="term" value="F:non-membrane spanning protein tyrosine kinase activity"/>
    <property type="evidence" value="ECO:0007669"/>
    <property type="project" value="UniProtKB-EC"/>
</dbReference>
<dbReference type="Pfam" id="PF13807">
    <property type="entry name" value="GNVR"/>
    <property type="match status" value="1"/>
</dbReference>
<keyword evidence="13" id="KW-1185">Reference proteome</keyword>
<dbReference type="Pfam" id="PF13614">
    <property type="entry name" value="AAA_31"/>
    <property type="match status" value="1"/>
</dbReference>
<evidence type="ECO:0000256" key="9">
    <source>
        <dbReference type="SAM" id="Phobius"/>
    </source>
</evidence>
<dbReference type="STRING" id="683124.SAMN05444337_0367"/>
<evidence type="ECO:0000313" key="13">
    <source>
        <dbReference type="Proteomes" id="UP000184232"/>
    </source>
</evidence>
<evidence type="ECO:0000256" key="4">
    <source>
        <dbReference type="ARBA" id="ARBA00022741"/>
    </source>
</evidence>
<keyword evidence="9" id="KW-1133">Transmembrane helix</keyword>
<dbReference type="EC" id="2.7.10.2" evidence="2"/>
<dbReference type="InterPro" id="IPR005702">
    <property type="entry name" value="Wzc-like_C"/>
</dbReference>
<keyword evidence="6" id="KW-0067">ATP-binding</keyword>
<keyword evidence="4" id="KW-0547">Nucleotide-binding</keyword>
<dbReference type="Proteomes" id="UP000184232">
    <property type="component" value="Unassembled WGS sequence"/>
</dbReference>
<evidence type="ECO:0000259" key="11">
    <source>
        <dbReference type="Pfam" id="PF13807"/>
    </source>
</evidence>
<feature type="transmembrane region" description="Helical" evidence="9">
    <location>
        <begin position="26"/>
        <end position="45"/>
    </location>
</feature>
<dbReference type="NCBIfam" id="TIGR01007">
    <property type="entry name" value="eps_fam"/>
    <property type="match status" value="1"/>
</dbReference>
<dbReference type="InterPro" id="IPR025669">
    <property type="entry name" value="AAA_dom"/>
</dbReference>